<evidence type="ECO:0000313" key="20">
    <source>
        <dbReference type="Proteomes" id="UP000281962"/>
    </source>
</evidence>
<comment type="cofactor">
    <cofactor evidence="1">
        <name>Mn(2+)</name>
        <dbReference type="ChEBI" id="CHEBI:29035"/>
    </cofactor>
</comment>
<feature type="transmembrane region" description="Helical" evidence="17">
    <location>
        <begin position="359"/>
        <end position="375"/>
    </location>
</feature>
<dbReference type="EMBL" id="QMQY01000002">
    <property type="protein sequence ID" value="RLE51434.1"/>
    <property type="molecule type" value="Genomic_DNA"/>
</dbReference>
<evidence type="ECO:0000256" key="7">
    <source>
        <dbReference type="ARBA" id="ARBA00022676"/>
    </source>
</evidence>
<feature type="transmembrane region" description="Helical" evidence="17">
    <location>
        <begin position="331"/>
        <end position="352"/>
    </location>
</feature>
<reference evidence="19 20" key="1">
    <citation type="submission" date="2018-06" db="EMBL/GenBank/DDBJ databases">
        <title>Extensive metabolic versatility and redundancy in microbially diverse, dynamic hydrothermal sediments.</title>
        <authorList>
            <person name="Dombrowski N."/>
            <person name="Teske A."/>
            <person name="Baker B.J."/>
        </authorList>
    </citation>
    <scope>NUCLEOTIDE SEQUENCE [LARGE SCALE GENOMIC DNA]</scope>
    <source>
        <strain evidence="19">B30_G17</strain>
    </source>
</reference>
<name>A0A497EVM5_9CREN</name>
<evidence type="ECO:0000256" key="4">
    <source>
        <dbReference type="ARBA" id="ARBA00004922"/>
    </source>
</evidence>
<organism evidence="19 20">
    <name type="scientific">Thermoproteota archaeon</name>
    <dbReference type="NCBI Taxonomy" id="2056631"/>
    <lineage>
        <taxon>Archaea</taxon>
        <taxon>Thermoproteota</taxon>
    </lineage>
</organism>
<keyword evidence="11" id="KW-0460">Magnesium</keyword>
<dbReference type="Gene3D" id="3.40.50.12610">
    <property type="match status" value="1"/>
</dbReference>
<evidence type="ECO:0000256" key="3">
    <source>
        <dbReference type="ARBA" id="ARBA00004127"/>
    </source>
</evidence>
<dbReference type="Proteomes" id="UP000281962">
    <property type="component" value="Unassembled WGS sequence"/>
</dbReference>
<comment type="subcellular location">
    <subcellularLocation>
        <location evidence="3">Endomembrane system</location>
        <topology evidence="3">Multi-pass membrane protein</topology>
    </subcellularLocation>
</comment>
<dbReference type="Pfam" id="PF02516">
    <property type="entry name" value="STT3"/>
    <property type="match status" value="1"/>
</dbReference>
<evidence type="ECO:0000256" key="1">
    <source>
        <dbReference type="ARBA" id="ARBA00001936"/>
    </source>
</evidence>
<evidence type="ECO:0000256" key="5">
    <source>
        <dbReference type="ARBA" id="ARBA00010810"/>
    </source>
</evidence>
<keyword evidence="14" id="KW-0464">Manganese</keyword>
<comment type="similarity">
    <text evidence="5">Belongs to the STT3 family.</text>
</comment>
<dbReference type="EC" id="2.4.99.21" evidence="6"/>
<feature type="transmembrane region" description="Helical" evidence="17">
    <location>
        <begin position="244"/>
        <end position="265"/>
    </location>
</feature>
<evidence type="ECO:0000256" key="16">
    <source>
        <dbReference type="ARBA" id="ARBA00034066"/>
    </source>
</evidence>
<keyword evidence="8" id="KW-0808">Transferase</keyword>
<comment type="caution">
    <text evidence="19">The sequence shown here is derived from an EMBL/GenBank/DDBJ whole genome shotgun (WGS) entry which is preliminary data.</text>
</comment>
<evidence type="ECO:0000256" key="17">
    <source>
        <dbReference type="SAM" id="Phobius"/>
    </source>
</evidence>
<dbReference type="GO" id="GO:0004576">
    <property type="term" value="F:oligosaccharyl transferase activity"/>
    <property type="evidence" value="ECO:0007669"/>
    <property type="project" value="InterPro"/>
</dbReference>
<evidence type="ECO:0000256" key="9">
    <source>
        <dbReference type="ARBA" id="ARBA00022692"/>
    </source>
</evidence>
<evidence type="ECO:0000256" key="12">
    <source>
        <dbReference type="ARBA" id="ARBA00022989"/>
    </source>
</evidence>
<dbReference type="PANTHER" id="PTHR13872">
    <property type="entry name" value="DOLICHYL-DIPHOSPHOOLIGOSACCHARIDE--PROTEIN GLYCOSYLTRANSFERASE SUBUNIT"/>
    <property type="match status" value="1"/>
</dbReference>
<dbReference type="UniPathway" id="UPA00378"/>
<sequence length="655" mass="73170">MKAITVILLFILASGFRLFPFKWGSYLTAYDPYFQYRATEYIVKNGFQAWFTWRDQMSWYPYGRDVAKTAYLGVPFTGAIFYILLQSLGIKCSLMEACSFLPALLGALSAILAYLIGREVDGEVTGIFAGLLLATSPAFISRTTAGFYDTESVGFFAMMLSLYFWIKAMKMNSIIMAILSGLALAYMNASWGGGLYLLNLYTIYVVFMLIIGKYSRKLLTIYSTTIGTALLLLSQVPIFVRKYLIGYATIPSIALIAIASIISIIKDTKKRESMILGLIFIILMIASGITILQFKGYLRTLTGRILTVIVPSIRENIPLVASVAEHKTPTWGYMFFQYSATAILAPLGIYFALKRRKDYDILLSIAGITSIYFASSMMRLIMLAAPFISILAGVGISRLLKTHIETIIRKRITAKRGRKIAVGTSRAGSVGVLIMLFLILAVTLTSWRTVAYSPQTIITCGGVPGGTKYKDWIEALLWMRVNLPEDAVVASWWDYGYWITTLGNKTSICDNATLNATQIKSVALAFMSNETTALKIFKKLGVTHVLVFETFDPQTGFLLHGRGYGDFAKSYWMIRIAGLNVSDYIKVYREKGIQTPEGPKAANSTLYRMLFATRREIWKSWGIDIPAPEHFKLVFKSTNGFVFIYEVVYGEEAEG</sequence>
<protein>
    <recommendedName>
        <fullName evidence="6">dolichyl-phosphooligosaccharide-protein glycotransferase</fullName>
        <ecNumber evidence="6">2.4.99.21</ecNumber>
    </recommendedName>
    <alternativeName>
        <fullName evidence="15">Oligosaccharyl transferase</fullName>
    </alternativeName>
</protein>
<keyword evidence="13 17" id="KW-0472">Membrane</keyword>
<dbReference type="GO" id="GO:0046872">
    <property type="term" value="F:metal ion binding"/>
    <property type="evidence" value="ECO:0007669"/>
    <property type="project" value="UniProtKB-KW"/>
</dbReference>
<comment type="pathway">
    <text evidence="4">Protein modification; protein glycosylation.</text>
</comment>
<comment type="catalytic activity">
    <reaction evidence="16">
        <text>an archaeal dolichyl phosphooligosaccharide + [protein]-L-asparagine = an archaeal dolichyl phosphate + a glycoprotein with the oligosaccharide chain attached by N-beta-D-glycosyl linkage to a protein L-asparagine.</text>
        <dbReference type="EC" id="2.4.99.21"/>
    </reaction>
</comment>
<evidence type="ECO:0000256" key="10">
    <source>
        <dbReference type="ARBA" id="ARBA00022723"/>
    </source>
</evidence>
<evidence type="ECO:0000259" key="18">
    <source>
        <dbReference type="Pfam" id="PF02516"/>
    </source>
</evidence>
<evidence type="ECO:0000256" key="11">
    <source>
        <dbReference type="ARBA" id="ARBA00022842"/>
    </source>
</evidence>
<feature type="transmembrane region" description="Helical" evidence="17">
    <location>
        <begin position="66"/>
        <end position="85"/>
    </location>
</feature>
<keyword evidence="10" id="KW-0479">Metal-binding</keyword>
<evidence type="ECO:0000256" key="6">
    <source>
        <dbReference type="ARBA" id="ARBA00012602"/>
    </source>
</evidence>
<feature type="transmembrane region" description="Helical" evidence="17">
    <location>
        <begin position="420"/>
        <end position="447"/>
    </location>
</feature>
<keyword evidence="9 17" id="KW-0812">Transmembrane</keyword>
<feature type="transmembrane region" description="Helical" evidence="17">
    <location>
        <begin position="274"/>
        <end position="294"/>
    </location>
</feature>
<feature type="transmembrane region" description="Helical" evidence="17">
    <location>
        <begin position="381"/>
        <end position="400"/>
    </location>
</feature>
<gene>
    <name evidence="19" type="ORF">DRJ21_00100</name>
</gene>
<dbReference type="GO" id="GO:0012505">
    <property type="term" value="C:endomembrane system"/>
    <property type="evidence" value="ECO:0007669"/>
    <property type="project" value="UniProtKB-SubCell"/>
</dbReference>
<feature type="domain" description="Oligosaccharyl transferase STT3 N-terminal" evidence="18">
    <location>
        <begin position="11"/>
        <end position="391"/>
    </location>
</feature>
<dbReference type="InterPro" id="IPR003674">
    <property type="entry name" value="Oligo_trans_STT3"/>
</dbReference>
<evidence type="ECO:0000256" key="15">
    <source>
        <dbReference type="ARBA" id="ARBA00030679"/>
    </source>
</evidence>
<feature type="transmembrane region" description="Helical" evidence="17">
    <location>
        <begin position="195"/>
        <end position="212"/>
    </location>
</feature>
<keyword evidence="12 17" id="KW-1133">Transmembrane helix</keyword>
<feature type="transmembrane region" description="Helical" evidence="17">
    <location>
        <begin position="97"/>
        <end position="116"/>
    </location>
</feature>
<dbReference type="AlphaFoldDB" id="A0A497EVM5"/>
<accession>A0A497EVM5</accession>
<dbReference type="InterPro" id="IPR048307">
    <property type="entry name" value="STT3_N"/>
</dbReference>
<proteinExistence type="inferred from homology"/>
<evidence type="ECO:0000256" key="2">
    <source>
        <dbReference type="ARBA" id="ARBA00001946"/>
    </source>
</evidence>
<evidence type="ECO:0000313" key="19">
    <source>
        <dbReference type="EMBL" id="RLE51434.1"/>
    </source>
</evidence>
<evidence type="ECO:0000256" key="13">
    <source>
        <dbReference type="ARBA" id="ARBA00023136"/>
    </source>
</evidence>
<dbReference type="GO" id="GO:0016020">
    <property type="term" value="C:membrane"/>
    <property type="evidence" value="ECO:0007669"/>
    <property type="project" value="InterPro"/>
</dbReference>
<evidence type="ECO:0000256" key="8">
    <source>
        <dbReference type="ARBA" id="ARBA00022679"/>
    </source>
</evidence>
<evidence type="ECO:0000256" key="14">
    <source>
        <dbReference type="ARBA" id="ARBA00023211"/>
    </source>
</evidence>
<feature type="transmembrane region" description="Helical" evidence="17">
    <location>
        <begin position="173"/>
        <end position="189"/>
    </location>
</feature>
<comment type="cofactor">
    <cofactor evidence="2">
        <name>Mg(2+)</name>
        <dbReference type="ChEBI" id="CHEBI:18420"/>
    </cofactor>
</comment>
<dbReference type="PANTHER" id="PTHR13872:SF1">
    <property type="entry name" value="DOLICHYL-DIPHOSPHOOLIGOSACCHARIDE--PROTEIN GLYCOSYLTRANSFERASE SUBUNIT STT3B"/>
    <property type="match status" value="1"/>
</dbReference>
<feature type="transmembrane region" description="Helical" evidence="17">
    <location>
        <begin position="219"/>
        <end position="238"/>
    </location>
</feature>
<keyword evidence="7" id="KW-0328">Glycosyltransferase</keyword>